<evidence type="ECO:0000313" key="1">
    <source>
        <dbReference type="EMBL" id="TCZ71423.1"/>
    </source>
</evidence>
<proteinExistence type="predicted"/>
<protein>
    <submittedName>
        <fullName evidence="1">Uncharacterized protein</fullName>
    </submittedName>
</protein>
<name>A0A4R4E0Z3_9BACT</name>
<accession>A0A4R4E0Z3</accession>
<dbReference type="OrthoDB" id="8605367at2"/>
<evidence type="ECO:0000313" key="2">
    <source>
        <dbReference type="Proteomes" id="UP000295164"/>
    </source>
</evidence>
<organism evidence="1 2">
    <name type="scientific">Flaviaesturariibacter aridisoli</name>
    <dbReference type="NCBI Taxonomy" id="2545761"/>
    <lineage>
        <taxon>Bacteria</taxon>
        <taxon>Pseudomonadati</taxon>
        <taxon>Bacteroidota</taxon>
        <taxon>Chitinophagia</taxon>
        <taxon>Chitinophagales</taxon>
        <taxon>Chitinophagaceae</taxon>
        <taxon>Flaviaestuariibacter</taxon>
    </lineage>
</organism>
<dbReference type="AlphaFoldDB" id="A0A4R4E0Z3"/>
<comment type="caution">
    <text evidence="1">The sequence shown here is derived from an EMBL/GenBank/DDBJ whole genome shotgun (WGS) entry which is preliminary data.</text>
</comment>
<gene>
    <name evidence="1" type="ORF">E0486_10100</name>
</gene>
<dbReference type="RefSeq" id="WP_131852046.1">
    <property type="nucleotide sequence ID" value="NZ_SKFH01000013.1"/>
</dbReference>
<keyword evidence="2" id="KW-1185">Reference proteome</keyword>
<dbReference type="PROSITE" id="PS51257">
    <property type="entry name" value="PROKAR_LIPOPROTEIN"/>
    <property type="match status" value="1"/>
</dbReference>
<dbReference type="Proteomes" id="UP000295164">
    <property type="component" value="Unassembled WGS sequence"/>
</dbReference>
<dbReference type="EMBL" id="SKFH01000013">
    <property type="protein sequence ID" value="TCZ71423.1"/>
    <property type="molecule type" value="Genomic_DNA"/>
</dbReference>
<sequence length="302" mass="34197">MRILSVVALCGLLAACSCGERKANVEGPVPDSVLTVIDYKAFLAGLDAADVGSMTKAVRQYAPAFAKFPVVQRDSGYALFEAFYDRVDSAINAGMDRDTTNYEPLTDEEVRGLSNPVPPDLKAKNDRLRANGFRITSSEGIPFFEKDRAWLEPYFYKYLSTQMRQYLEQLRKEDDQRFTDDAAVLISATEFADRTVWWENFDKATPRFPLRASVNRIRKGYLTALMQGMDNSPVRDFETGRLSSYYDEAWRYLVAHYPNSDAARLLLPYHAAWQRADTAAVNVLLRTYRSSGQVDDWGDPAD</sequence>
<reference evidence="1 2" key="1">
    <citation type="submission" date="2019-03" db="EMBL/GenBank/DDBJ databases">
        <authorList>
            <person name="Kim M.K.M."/>
        </authorList>
    </citation>
    <scope>NUCLEOTIDE SEQUENCE [LARGE SCALE GENOMIC DNA]</scope>
    <source>
        <strain evidence="1 2">17J68-15</strain>
    </source>
</reference>